<accession>A0A3E0VA78</accession>
<evidence type="ECO:0000313" key="3">
    <source>
        <dbReference type="Proteomes" id="UP000256709"/>
    </source>
</evidence>
<keyword evidence="1" id="KW-0812">Transmembrane</keyword>
<proteinExistence type="predicted"/>
<protein>
    <submittedName>
        <fullName evidence="2">Uncharacterized protein</fullName>
    </submittedName>
</protein>
<name>A0A3E0VA78_9MICO</name>
<organism evidence="2 3">
    <name type="scientific">Subtercola boreus</name>
    <dbReference type="NCBI Taxonomy" id="120213"/>
    <lineage>
        <taxon>Bacteria</taxon>
        <taxon>Bacillati</taxon>
        <taxon>Actinomycetota</taxon>
        <taxon>Actinomycetes</taxon>
        <taxon>Micrococcales</taxon>
        <taxon>Microbacteriaceae</taxon>
        <taxon>Subtercola</taxon>
    </lineage>
</organism>
<dbReference type="Proteomes" id="UP000256709">
    <property type="component" value="Unassembled WGS sequence"/>
</dbReference>
<gene>
    <name evidence="2" type="ORF">B7R21_18625</name>
</gene>
<evidence type="ECO:0000313" key="2">
    <source>
        <dbReference type="EMBL" id="RFA06746.1"/>
    </source>
</evidence>
<dbReference type="AlphaFoldDB" id="A0A3E0VA78"/>
<reference evidence="2 3" key="1">
    <citation type="submission" date="2017-04" db="EMBL/GenBank/DDBJ databases">
        <title>Comparative genome analysis of Subtercola boreus.</title>
        <authorList>
            <person name="Cho Y.-J."/>
            <person name="Cho A."/>
            <person name="Kim O.-S."/>
            <person name="Lee J.-I."/>
        </authorList>
    </citation>
    <scope>NUCLEOTIDE SEQUENCE [LARGE SCALE GENOMIC DNA]</scope>
    <source>
        <strain evidence="2 3">P27444</strain>
    </source>
</reference>
<dbReference type="EMBL" id="NBXA01000051">
    <property type="protein sequence ID" value="RFA06746.1"/>
    <property type="molecule type" value="Genomic_DNA"/>
</dbReference>
<evidence type="ECO:0000256" key="1">
    <source>
        <dbReference type="SAM" id="Phobius"/>
    </source>
</evidence>
<comment type="caution">
    <text evidence="2">The sequence shown here is derived from an EMBL/GenBank/DDBJ whole genome shotgun (WGS) entry which is preliminary data.</text>
</comment>
<sequence>MVLLRGLRVMERVALLVGMALTVAAVGVSVFFLVRDAVDAARGAARISVPALTQLNIATLGPRVETGAYGDVDLSIVDVPDEARVGSVKNSV</sequence>
<keyword evidence="1" id="KW-0472">Membrane</keyword>
<feature type="transmembrane region" description="Helical" evidence="1">
    <location>
        <begin position="12"/>
        <end position="34"/>
    </location>
</feature>
<dbReference type="RefSeq" id="WP_116284763.1">
    <property type="nucleotide sequence ID" value="NZ_NBXA01000051.1"/>
</dbReference>
<keyword evidence="1" id="KW-1133">Transmembrane helix</keyword>